<dbReference type="Pfam" id="PF04015">
    <property type="entry name" value="DUF362"/>
    <property type="match status" value="1"/>
</dbReference>
<reference evidence="2 3" key="1">
    <citation type="submission" date="2019-08" db="EMBL/GenBank/DDBJ databases">
        <title>Deep-cultivation of Planctomycetes and their phenomic and genomic characterization uncovers novel biology.</title>
        <authorList>
            <person name="Wiegand S."/>
            <person name="Jogler M."/>
            <person name="Boedeker C."/>
            <person name="Pinto D."/>
            <person name="Vollmers J."/>
            <person name="Rivas-Marin E."/>
            <person name="Kohn T."/>
            <person name="Peeters S.H."/>
            <person name="Heuer A."/>
            <person name="Rast P."/>
            <person name="Oberbeckmann S."/>
            <person name="Bunk B."/>
            <person name="Jeske O."/>
            <person name="Meyerdierks A."/>
            <person name="Storesund J.E."/>
            <person name="Kallscheuer N."/>
            <person name="Luecker S."/>
            <person name="Lage O.M."/>
            <person name="Pohl T."/>
            <person name="Merkel B.J."/>
            <person name="Hornburger P."/>
            <person name="Mueller R.-W."/>
            <person name="Bruemmer F."/>
            <person name="Labrenz M."/>
            <person name="Spormann A.M."/>
            <person name="Op Den Camp H."/>
            <person name="Overmann J."/>
            <person name="Amann R."/>
            <person name="Jetten M.S.M."/>
            <person name="Mascher T."/>
            <person name="Medema M.H."/>
            <person name="Devos D.P."/>
            <person name="Kaster A.-K."/>
            <person name="Ovreas L."/>
            <person name="Rohde M."/>
            <person name="Galperin M.Y."/>
            <person name="Jogler C."/>
        </authorList>
    </citation>
    <scope>NUCLEOTIDE SEQUENCE [LARGE SCALE GENOMIC DNA]</scope>
    <source>
        <strain evidence="2 3">LF1</strain>
    </source>
</reference>
<gene>
    <name evidence="2" type="ORF">LF1_48360</name>
</gene>
<dbReference type="EMBL" id="VRLW01000001">
    <property type="protein sequence ID" value="KAA1262273.1"/>
    <property type="molecule type" value="Genomic_DNA"/>
</dbReference>
<evidence type="ECO:0000259" key="1">
    <source>
        <dbReference type="Pfam" id="PF04015"/>
    </source>
</evidence>
<feature type="domain" description="DUF362" evidence="1">
    <location>
        <begin position="79"/>
        <end position="280"/>
    </location>
</feature>
<comment type="caution">
    <text evidence="2">The sequence shown here is derived from an EMBL/GenBank/DDBJ whole genome shotgun (WGS) entry which is preliminary data.</text>
</comment>
<keyword evidence="3" id="KW-1185">Reference proteome</keyword>
<evidence type="ECO:0000313" key="3">
    <source>
        <dbReference type="Proteomes" id="UP000322699"/>
    </source>
</evidence>
<dbReference type="OrthoDB" id="9794954at2"/>
<dbReference type="InterPro" id="IPR007160">
    <property type="entry name" value="DUF362"/>
</dbReference>
<name>A0A5B1CSB0_9BACT</name>
<dbReference type="InterPro" id="IPR006311">
    <property type="entry name" value="TAT_signal"/>
</dbReference>
<proteinExistence type="predicted"/>
<dbReference type="AlphaFoldDB" id="A0A5B1CSB0"/>
<evidence type="ECO:0000313" key="2">
    <source>
        <dbReference type="EMBL" id="KAA1262273.1"/>
    </source>
</evidence>
<accession>A0A5B1CSB0</accession>
<organism evidence="2 3">
    <name type="scientific">Rubripirellula obstinata</name>
    <dbReference type="NCBI Taxonomy" id="406547"/>
    <lineage>
        <taxon>Bacteria</taxon>
        <taxon>Pseudomonadati</taxon>
        <taxon>Planctomycetota</taxon>
        <taxon>Planctomycetia</taxon>
        <taxon>Pirellulales</taxon>
        <taxon>Pirellulaceae</taxon>
        <taxon>Rubripirellula</taxon>
    </lineage>
</organism>
<sequence length="341" mass="37653">MNNNQPPDNHTPDRRKFFITGAATAAAAVGTAYVSSSYRSSSDVFIAKNQKYSGELVRTIRDGLLACEFDPATIRGKRVLLKPNLVEPSRLAPHMTTHPVVIQAAVEVFRGWKADVTVGEGPGHVRDTEQALIESGVMEALADIKMPFQDLNYQEIKAVTNAGRACKLKEFFFPRSVIEADLVVSMPKMKTHHWMGMTGAMKNLYGVIPGIKYGWPKNVLHYNGIPQTVFDINASVGNRITIVDGIDCMEGDGPILGTPKHMGLIMVGQDLTAVDATMARLMHIIPERIPYLELASGLLGSTDDRQINQRGEAWQPLADPFLILDRKHLKNMRDSNDNFVS</sequence>
<dbReference type="Proteomes" id="UP000322699">
    <property type="component" value="Unassembled WGS sequence"/>
</dbReference>
<dbReference type="RefSeq" id="WP_068259003.1">
    <property type="nucleotide sequence ID" value="NZ_LWSK01000008.1"/>
</dbReference>
<protein>
    <recommendedName>
        <fullName evidence="1">DUF362 domain-containing protein</fullName>
    </recommendedName>
</protein>
<dbReference type="PROSITE" id="PS51318">
    <property type="entry name" value="TAT"/>
    <property type="match status" value="1"/>
</dbReference>